<dbReference type="STRING" id="1658172.A0A1B7NQ52"/>
<keyword evidence="5" id="KW-1185">Reference proteome</keyword>
<dbReference type="Gene3D" id="3.30.40.10">
    <property type="entry name" value="Zinc/RING finger domain, C3HC4 (zinc finger)"/>
    <property type="match status" value="1"/>
</dbReference>
<comment type="caution">
    <text evidence="4">The sequence shown here is derived from an EMBL/GenBank/DDBJ whole genome shotgun (WGS) entry which is preliminary data.</text>
</comment>
<dbReference type="Proteomes" id="UP000091918">
    <property type="component" value="Unassembled WGS sequence"/>
</dbReference>
<evidence type="ECO:0000313" key="4">
    <source>
        <dbReference type="EMBL" id="OAX78953.1"/>
    </source>
</evidence>
<reference evidence="4 5" key="1">
    <citation type="submission" date="2015-07" db="EMBL/GenBank/DDBJ databases">
        <title>Emmonsia species relationships and genome sequence.</title>
        <authorList>
            <person name="Cuomo C.A."/>
            <person name="Schwartz I.S."/>
            <person name="Kenyon C."/>
            <person name="de Hoog G.S."/>
            <person name="Govender N.P."/>
            <person name="Botha A."/>
            <person name="Moreno L."/>
            <person name="de Vries M."/>
            <person name="Munoz J.F."/>
            <person name="Stielow J.B."/>
        </authorList>
    </citation>
    <scope>NUCLEOTIDE SEQUENCE [LARGE SCALE GENOMIC DNA]</scope>
    <source>
        <strain evidence="4 5">CBS 136260</strain>
    </source>
</reference>
<dbReference type="Pfam" id="PF13920">
    <property type="entry name" value="zf-C3HC4_3"/>
    <property type="match status" value="1"/>
</dbReference>
<feature type="compositionally biased region" description="Polar residues" evidence="2">
    <location>
        <begin position="154"/>
        <end position="175"/>
    </location>
</feature>
<dbReference type="PANTHER" id="PTHR14879">
    <property type="entry name" value="CASPASE REGULATOR, RING FINGER DOMAIN-CONTAINING"/>
    <property type="match status" value="1"/>
</dbReference>
<feature type="compositionally biased region" description="Polar residues" evidence="2">
    <location>
        <begin position="213"/>
        <end position="235"/>
    </location>
</feature>
<feature type="region of interest" description="Disordered" evidence="2">
    <location>
        <begin position="193"/>
        <end position="307"/>
    </location>
</feature>
<dbReference type="InterPro" id="IPR001841">
    <property type="entry name" value="Znf_RING"/>
</dbReference>
<keyword evidence="1" id="KW-0862">Zinc</keyword>
<dbReference type="GO" id="GO:0008270">
    <property type="term" value="F:zinc ion binding"/>
    <property type="evidence" value="ECO:0007669"/>
    <property type="project" value="UniProtKB-KW"/>
</dbReference>
<feature type="region of interest" description="Disordered" evidence="2">
    <location>
        <begin position="134"/>
        <end position="175"/>
    </location>
</feature>
<feature type="domain" description="RING-type" evidence="3">
    <location>
        <begin position="391"/>
        <end position="440"/>
    </location>
</feature>
<dbReference type="SUPFAM" id="SSF57850">
    <property type="entry name" value="RING/U-box"/>
    <property type="match status" value="1"/>
</dbReference>
<dbReference type="InterPro" id="IPR013083">
    <property type="entry name" value="Znf_RING/FYVE/PHD"/>
</dbReference>
<dbReference type="PANTHER" id="PTHR14879:SF5">
    <property type="entry name" value="RING-TYPE DOMAIN-CONTAINING PROTEIN"/>
    <property type="match status" value="1"/>
</dbReference>
<feature type="compositionally biased region" description="Polar residues" evidence="2">
    <location>
        <begin position="32"/>
        <end position="41"/>
    </location>
</feature>
<feature type="region of interest" description="Disordered" evidence="2">
    <location>
        <begin position="32"/>
        <end position="59"/>
    </location>
</feature>
<accession>A0A1B7NQ52</accession>
<evidence type="ECO:0000313" key="5">
    <source>
        <dbReference type="Proteomes" id="UP000091918"/>
    </source>
</evidence>
<evidence type="ECO:0000256" key="2">
    <source>
        <dbReference type="SAM" id="MobiDB-lite"/>
    </source>
</evidence>
<feature type="region of interest" description="Disordered" evidence="2">
    <location>
        <begin position="94"/>
        <end position="120"/>
    </location>
</feature>
<protein>
    <recommendedName>
        <fullName evidence="3">RING-type domain-containing protein</fullName>
    </recommendedName>
</protein>
<dbReference type="OrthoDB" id="1711136at2759"/>
<dbReference type="PROSITE" id="PS50089">
    <property type="entry name" value="ZF_RING_2"/>
    <property type="match status" value="1"/>
</dbReference>
<dbReference type="EMBL" id="LGUA01001229">
    <property type="protein sequence ID" value="OAX78953.1"/>
    <property type="molecule type" value="Genomic_DNA"/>
</dbReference>
<keyword evidence="1" id="KW-0863">Zinc-finger</keyword>
<name>A0A1B7NQ52_9EURO</name>
<feature type="compositionally biased region" description="Low complexity" evidence="2">
    <location>
        <begin position="42"/>
        <end position="51"/>
    </location>
</feature>
<evidence type="ECO:0000259" key="3">
    <source>
        <dbReference type="PROSITE" id="PS50089"/>
    </source>
</evidence>
<dbReference type="SMART" id="SM00184">
    <property type="entry name" value="RING"/>
    <property type="match status" value="1"/>
</dbReference>
<evidence type="ECO:0000256" key="1">
    <source>
        <dbReference type="PROSITE-ProRule" id="PRU00175"/>
    </source>
</evidence>
<keyword evidence="1" id="KW-0479">Metal-binding</keyword>
<feature type="compositionally biased region" description="Polar residues" evidence="2">
    <location>
        <begin position="296"/>
        <end position="307"/>
    </location>
</feature>
<dbReference type="AlphaFoldDB" id="A0A1B7NQ52"/>
<proteinExistence type="predicted"/>
<dbReference type="InterPro" id="IPR051728">
    <property type="entry name" value="RING-FYVE_E3_ubiquitin-ligase"/>
</dbReference>
<gene>
    <name evidence="4" type="ORF">ACJ72_06737</name>
</gene>
<sequence length="453" mass="49635">MSVNPTGMAGRHDYFSQGAAIPANLQASVASESPHYTSFSNQQSQGQTQDQLGANGFWDSGNSRINDNLQTTVAGEAALNYGYFPAEHQQFYYSTASQPPNPVTGPFAAMESRQQGTLDQSGEIRSTLQNQGLFNSTSFNRSDPYAEPEPNPSQPGGQNLLSRFSGTSMMANNDNPLNPLSFQYLPGDYPNTQFNSHSSIDNEAMNAPPIPHNATSSYPLDSFPVQNQPNTSNPNSRRRTLHGAVPSFGSLHGAGTANANSTTATRRRARRAYDGGMSQPGPVPRGDQRQPHRNNQHSVSGITGGASATATRDQNYMNAHFARFLYNSALVHYPNDPEVVYFENEAERRRRFLEALGNTVEATTSAKGLDNKNDGRPKPKETEELTVNLECKACMSQLIDTVMLPCGHAVLCRWCADQHMPSSRVDKTKPRGTATCPMCRKPVKQKVFILYLY</sequence>
<organism evidence="4 5">
    <name type="scientific">Emergomyces africanus</name>
    <dbReference type="NCBI Taxonomy" id="1955775"/>
    <lineage>
        <taxon>Eukaryota</taxon>
        <taxon>Fungi</taxon>
        <taxon>Dikarya</taxon>
        <taxon>Ascomycota</taxon>
        <taxon>Pezizomycotina</taxon>
        <taxon>Eurotiomycetes</taxon>
        <taxon>Eurotiomycetidae</taxon>
        <taxon>Onygenales</taxon>
        <taxon>Ajellomycetaceae</taxon>
        <taxon>Emergomyces</taxon>
    </lineage>
</organism>